<organism evidence="10 11">
    <name type="scientific">Candidatus Caccalectryoclostridium excrementigallinarum</name>
    <dbReference type="NCBI Taxonomy" id="2840710"/>
    <lineage>
        <taxon>Bacteria</taxon>
        <taxon>Bacillati</taxon>
        <taxon>Bacillota</taxon>
        <taxon>Clostridia</taxon>
        <taxon>Christensenellales</taxon>
        <taxon>Christensenellaceae</taxon>
        <taxon>Christensenellaceae incertae sedis</taxon>
        <taxon>Candidatus Caccalectryoclostridium</taxon>
    </lineage>
</organism>
<comment type="catalytic activity">
    <reaction evidence="1 7">
        <text>Cleavage of hydrophobic, N-terminal signal or leader sequences from secreted and periplasmic proteins.</text>
        <dbReference type="EC" id="3.4.21.89"/>
    </reaction>
</comment>
<dbReference type="PRINTS" id="PR00727">
    <property type="entry name" value="LEADERPTASE"/>
</dbReference>
<dbReference type="GO" id="GO:0009003">
    <property type="term" value="F:signal peptidase activity"/>
    <property type="evidence" value="ECO:0007669"/>
    <property type="project" value="UniProtKB-EC"/>
</dbReference>
<dbReference type="PROSITE" id="PS00501">
    <property type="entry name" value="SPASE_I_1"/>
    <property type="match status" value="1"/>
</dbReference>
<feature type="active site" evidence="6">
    <location>
        <position position="56"/>
    </location>
</feature>
<sequence>MRAMQDNLGESSENPLRTKRINRGVTAAIGVILVVLIAAIVVLFFIVTPYAVSGASMQPTLQDGDHIMVLKVGFEIKRGDIILFERPGSDYPPVKRVIAMGGDTVSFDGESYYVNGEKLEESYLFEDFYAEDYLSVFDGEIAKALEVGLTLKSDELFVLGDNRNHSYDSHDYGPVRQDRVIGKVVNIY</sequence>
<comment type="subcellular location">
    <subcellularLocation>
        <location evidence="2">Cell membrane</location>
        <topology evidence="2">Single-pass type II membrane protein</topology>
    </subcellularLocation>
    <subcellularLocation>
        <location evidence="8">Membrane</location>
        <topology evidence="8">Single-pass type II membrane protein</topology>
    </subcellularLocation>
</comment>
<evidence type="ECO:0000256" key="8">
    <source>
        <dbReference type="RuleBase" id="RU362042"/>
    </source>
</evidence>
<keyword evidence="7" id="KW-0812">Transmembrane</keyword>
<dbReference type="CDD" id="cd06530">
    <property type="entry name" value="S26_SPase_I"/>
    <property type="match status" value="1"/>
</dbReference>
<dbReference type="InterPro" id="IPR019757">
    <property type="entry name" value="Pept_S26A_signal_pept_1_Lys-AS"/>
</dbReference>
<keyword evidence="4 7" id="KW-0645">Protease</keyword>
<dbReference type="Pfam" id="PF10502">
    <property type="entry name" value="Peptidase_S26"/>
    <property type="match status" value="1"/>
</dbReference>
<evidence type="ECO:0000313" key="11">
    <source>
        <dbReference type="Proteomes" id="UP000824145"/>
    </source>
</evidence>
<evidence type="ECO:0000256" key="1">
    <source>
        <dbReference type="ARBA" id="ARBA00000677"/>
    </source>
</evidence>
<dbReference type="PROSITE" id="PS00761">
    <property type="entry name" value="SPASE_I_3"/>
    <property type="match status" value="1"/>
</dbReference>
<proteinExistence type="inferred from homology"/>
<accession>A0A9D1MMU0</accession>
<feature type="domain" description="Peptidase S26" evidence="9">
    <location>
        <begin position="29"/>
        <end position="187"/>
    </location>
</feature>
<reference evidence="10" key="2">
    <citation type="journal article" date="2021" name="PeerJ">
        <title>Extensive microbial diversity within the chicken gut microbiome revealed by metagenomics and culture.</title>
        <authorList>
            <person name="Gilroy R."/>
            <person name="Ravi A."/>
            <person name="Getino M."/>
            <person name="Pursley I."/>
            <person name="Horton D.L."/>
            <person name="Alikhan N.F."/>
            <person name="Baker D."/>
            <person name="Gharbi K."/>
            <person name="Hall N."/>
            <person name="Watson M."/>
            <person name="Adriaenssens E.M."/>
            <person name="Foster-Nyarko E."/>
            <person name="Jarju S."/>
            <person name="Secka A."/>
            <person name="Antonio M."/>
            <person name="Oren A."/>
            <person name="Chaudhuri R.R."/>
            <person name="La Ragione R."/>
            <person name="Hildebrand F."/>
            <person name="Pallen M.J."/>
        </authorList>
    </citation>
    <scope>NUCLEOTIDE SEQUENCE</scope>
    <source>
        <strain evidence="10">9366</strain>
    </source>
</reference>
<dbReference type="GO" id="GO:0005886">
    <property type="term" value="C:plasma membrane"/>
    <property type="evidence" value="ECO:0007669"/>
    <property type="project" value="UniProtKB-SubCell"/>
</dbReference>
<dbReference type="InterPro" id="IPR019758">
    <property type="entry name" value="Pept_S26A_signal_pept_1_CS"/>
</dbReference>
<dbReference type="PROSITE" id="PS00760">
    <property type="entry name" value="SPASE_I_2"/>
    <property type="match status" value="1"/>
</dbReference>
<reference evidence="10" key="1">
    <citation type="submission" date="2020-10" db="EMBL/GenBank/DDBJ databases">
        <authorList>
            <person name="Gilroy R."/>
        </authorList>
    </citation>
    <scope>NUCLEOTIDE SEQUENCE</scope>
    <source>
        <strain evidence="10">9366</strain>
    </source>
</reference>
<dbReference type="GO" id="GO:0006465">
    <property type="term" value="P:signal peptide processing"/>
    <property type="evidence" value="ECO:0007669"/>
    <property type="project" value="InterPro"/>
</dbReference>
<comment type="similarity">
    <text evidence="8">Belongs to the peptidase S26 family.</text>
</comment>
<dbReference type="NCBIfam" id="TIGR02227">
    <property type="entry name" value="sigpep_I_bact"/>
    <property type="match status" value="1"/>
</dbReference>
<dbReference type="InterPro" id="IPR019756">
    <property type="entry name" value="Pept_S26A_signal_pept_1_Ser-AS"/>
</dbReference>
<evidence type="ECO:0000313" key="10">
    <source>
        <dbReference type="EMBL" id="HIU63191.1"/>
    </source>
</evidence>
<keyword evidence="5 7" id="KW-0378">Hydrolase</keyword>
<dbReference type="PANTHER" id="PTHR43390:SF8">
    <property type="entry name" value="SIGNAL PEPTIDASE I"/>
    <property type="match status" value="1"/>
</dbReference>
<evidence type="ECO:0000256" key="5">
    <source>
        <dbReference type="ARBA" id="ARBA00022801"/>
    </source>
</evidence>
<dbReference type="AlphaFoldDB" id="A0A9D1MMU0"/>
<evidence type="ECO:0000259" key="9">
    <source>
        <dbReference type="Pfam" id="PF10502"/>
    </source>
</evidence>
<dbReference type="EC" id="3.4.21.89" evidence="3 7"/>
<dbReference type="PANTHER" id="PTHR43390">
    <property type="entry name" value="SIGNAL PEPTIDASE I"/>
    <property type="match status" value="1"/>
</dbReference>
<dbReference type="InterPro" id="IPR000223">
    <property type="entry name" value="Pept_S26A_signal_pept_1"/>
</dbReference>
<evidence type="ECO:0000256" key="6">
    <source>
        <dbReference type="PIRSR" id="PIRSR600223-1"/>
    </source>
</evidence>
<evidence type="ECO:0000256" key="7">
    <source>
        <dbReference type="RuleBase" id="RU003993"/>
    </source>
</evidence>
<evidence type="ECO:0000256" key="2">
    <source>
        <dbReference type="ARBA" id="ARBA00004401"/>
    </source>
</evidence>
<dbReference type="Gene3D" id="2.10.109.10">
    <property type="entry name" value="Umud Fragment, subunit A"/>
    <property type="match status" value="1"/>
</dbReference>
<keyword evidence="7" id="KW-1133">Transmembrane helix</keyword>
<evidence type="ECO:0000256" key="3">
    <source>
        <dbReference type="ARBA" id="ARBA00013208"/>
    </source>
</evidence>
<feature type="transmembrane region" description="Helical" evidence="7">
    <location>
        <begin position="25"/>
        <end position="52"/>
    </location>
</feature>
<protein>
    <recommendedName>
        <fullName evidence="3 7">Signal peptidase I</fullName>
        <ecNumber evidence="3 7">3.4.21.89</ecNumber>
    </recommendedName>
</protein>
<dbReference type="InterPro" id="IPR019533">
    <property type="entry name" value="Peptidase_S26"/>
</dbReference>
<dbReference type="Proteomes" id="UP000824145">
    <property type="component" value="Unassembled WGS sequence"/>
</dbReference>
<dbReference type="EMBL" id="DVNJ01000030">
    <property type="protein sequence ID" value="HIU63191.1"/>
    <property type="molecule type" value="Genomic_DNA"/>
</dbReference>
<evidence type="ECO:0000256" key="4">
    <source>
        <dbReference type="ARBA" id="ARBA00022670"/>
    </source>
</evidence>
<comment type="caution">
    <text evidence="10">The sequence shown here is derived from an EMBL/GenBank/DDBJ whole genome shotgun (WGS) entry which is preliminary data.</text>
</comment>
<dbReference type="InterPro" id="IPR036286">
    <property type="entry name" value="LexA/Signal_pep-like_sf"/>
</dbReference>
<feature type="active site" evidence="6">
    <location>
        <position position="95"/>
    </location>
</feature>
<dbReference type="GO" id="GO:0004252">
    <property type="term" value="F:serine-type endopeptidase activity"/>
    <property type="evidence" value="ECO:0007669"/>
    <property type="project" value="InterPro"/>
</dbReference>
<dbReference type="SUPFAM" id="SSF51306">
    <property type="entry name" value="LexA/Signal peptidase"/>
    <property type="match status" value="1"/>
</dbReference>
<name>A0A9D1MMU0_9FIRM</name>
<gene>
    <name evidence="10" type="primary">lepB</name>
    <name evidence="10" type="ORF">IAB07_05450</name>
</gene>
<keyword evidence="7" id="KW-0472">Membrane</keyword>